<dbReference type="Pfam" id="PF05920">
    <property type="entry name" value="Homeobox_KN"/>
    <property type="match status" value="1"/>
</dbReference>
<dbReference type="InterPro" id="IPR001356">
    <property type="entry name" value="HD"/>
</dbReference>
<comment type="subcellular location">
    <subcellularLocation>
        <location evidence="1 8">Nucleus</location>
    </subcellularLocation>
</comment>
<dbReference type="Proteomes" id="UP000439903">
    <property type="component" value="Unassembled WGS sequence"/>
</dbReference>
<dbReference type="SMART" id="SM00389">
    <property type="entry name" value="HOX"/>
    <property type="match status" value="1"/>
</dbReference>
<evidence type="ECO:0000256" key="1">
    <source>
        <dbReference type="ARBA" id="ARBA00004123"/>
    </source>
</evidence>
<dbReference type="PANTHER" id="PTHR11850">
    <property type="entry name" value="HOMEOBOX PROTEIN TRANSCRIPTION FACTORS"/>
    <property type="match status" value="1"/>
</dbReference>
<reference evidence="10 11" key="1">
    <citation type="journal article" date="2019" name="Environ. Microbiol.">
        <title>At the nexus of three kingdoms: the genome of the mycorrhizal fungus Gigaspora margarita provides insights into plant, endobacterial and fungal interactions.</title>
        <authorList>
            <person name="Venice F."/>
            <person name="Ghignone S."/>
            <person name="Salvioli di Fossalunga A."/>
            <person name="Amselem J."/>
            <person name="Novero M."/>
            <person name="Xianan X."/>
            <person name="Sedzielewska Toro K."/>
            <person name="Morin E."/>
            <person name="Lipzen A."/>
            <person name="Grigoriev I.V."/>
            <person name="Henrissat B."/>
            <person name="Martin F.M."/>
            <person name="Bonfante P."/>
        </authorList>
    </citation>
    <scope>NUCLEOTIDE SEQUENCE [LARGE SCALE GENOMIC DNA]</scope>
    <source>
        <strain evidence="10 11">BEG34</strain>
    </source>
</reference>
<protein>
    <submittedName>
        <fullName evidence="10">Homeodomain-like DNA binding domain-containing transcription factor</fullName>
    </submittedName>
</protein>
<dbReference type="CDD" id="cd00086">
    <property type="entry name" value="homeodomain"/>
    <property type="match status" value="1"/>
</dbReference>
<accession>A0A8H4A741</accession>
<evidence type="ECO:0000256" key="5">
    <source>
        <dbReference type="ARBA" id="ARBA00023163"/>
    </source>
</evidence>
<evidence type="ECO:0000256" key="7">
    <source>
        <dbReference type="ARBA" id="ARBA00038021"/>
    </source>
</evidence>
<evidence type="ECO:0000256" key="3">
    <source>
        <dbReference type="ARBA" id="ARBA00023125"/>
    </source>
</evidence>
<evidence type="ECO:0000256" key="4">
    <source>
        <dbReference type="ARBA" id="ARBA00023155"/>
    </source>
</evidence>
<keyword evidence="5" id="KW-0804">Transcription</keyword>
<dbReference type="EMBL" id="WTPW01001384">
    <property type="protein sequence ID" value="KAF0438673.1"/>
    <property type="molecule type" value="Genomic_DNA"/>
</dbReference>
<gene>
    <name evidence="10" type="ORF">F8M41_004235</name>
</gene>
<evidence type="ECO:0000256" key="8">
    <source>
        <dbReference type="PROSITE-ProRule" id="PRU00108"/>
    </source>
</evidence>
<dbReference type="InterPro" id="IPR050224">
    <property type="entry name" value="TALE_homeobox"/>
</dbReference>
<keyword evidence="3 8" id="KW-0238">DNA-binding</keyword>
<evidence type="ECO:0000256" key="6">
    <source>
        <dbReference type="ARBA" id="ARBA00023242"/>
    </source>
</evidence>
<evidence type="ECO:0000313" key="11">
    <source>
        <dbReference type="Proteomes" id="UP000439903"/>
    </source>
</evidence>
<dbReference type="InterPro" id="IPR008422">
    <property type="entry name" value="KN_HD"/>
</dbReference>
<evidence type="ECO:0000256" key="2">
    <source>
        <dbReference type="ARBA" id="ARBA00023015"/>
    </source>
</evidence>
<evidence type="ECO:0000259" key="9">
    <source>
        <dbReference type="PROSITE" id="PS50071"/>
    </source>
</evidence>
<comment type="caution">
    <text evidence="10">The sequence shown here is derived from an EMBL/GenBank/DDBJ whole genome shotgun (WGS) entry which is preliminary data.</text>
</comment>
<evidence type="ECO:0000313" key="10">
    <source>
        <dbReference type="EMBL" id="KAF0438673.1"/>
    </source>
</evidence>
<dbReference type="OrthoDB" id="10056939at2759"/>
<dbReference type="PROSITE" id="PS50071">
    <property type="entry name" value="HOMEOBOX_2"/>
    <property type="match status" value="1"/>
</dbReference>
<feature type="domain" description="Homeobox" evidence="9">
    <location>
        <begin position="113"/>
        <end position="176"/>
    </location>
</feature>
<dbReference type="GO" id="GO:0006355">
    <property type="term" value="P:regulation of DNA-templated transcription"/>
    <property type="evidence" value="ECO:0007669"/>
    <property type="project" value="InterPro"/>
</dbReference>
<keyword evidence="2" id="KW-0805">Transcription regulation</keyword>
<name>A0A8H4A741_GIGMA</name>
<sequence length="237" mass="27709">MSSIDNSRPLRVFCPKILFHEHPIPRNESNYFNPTYYYRGDDYLRWRERVENMMNRNSRIWMHEHETGRDVYFNDLTIDAQSLPSSPLLHNTFYNHRIIPQGPQVIDGTFVTVGPKKRRGNLPKATTALLKDWLARHKKHPYPTEEEKQGLAKKTALNLQQISNWFINARRRHLPLMLNSTNTKGSVDIYSYKTAEKAEDTTEVKSTRCHTAKACSRIQMNGAIKKPKHTCRGRRST</sequence>
<dbReference type="Gene3D" id="1.10.10.60">
    <property type="entry name" value="Homeodomain-like"/>
    <property type="match status" value="1"/>
</dbReference>
<proteinExistence type="inferred from homology"/>
<keyword evidence="4 8" id="KW-0371">Homeobox</keyword>
<dbReference type="FunFam" id="1.10.10.60:FF:000059">
    <property type="entry name" value="TGFB-induced factor homeobox 1"/>
    <property type="match status" value="1"/>
</dbReference>
<dbReference type="InterPro" id="IPR009057">
    <property type="entry name" value="Homeodomain-like_sf"/>
</dbReference>
<dbReference type="SUPFAM" id="SSF46689">
    <property type="entry name" value="Homeodomain-like"/>
    <property type="match status" value="1"/>
</dbReference>
<dbReference type="AlphaFoldDB" id="A0A8H4A741"/>
<keyword evidence="11" id="KW-1185">Reference proteome</keyword>
<feature type="DNA-binding region" description="Homeobox" evidence="8">
    <location>
        <begin position="115"/>
        <end position="177"/>
    </location>
</feature>
<organism evidence="10 11">
    <name type="scientific">Gigaspora margarita</name>
    <dbReference type="NCBI Taxonomy" id="4874"/>
    <lineage>
        <taxon>Eukaryota</taxon>
        <taxon>Fungi</taxon>
        <taxon>Fungi incertae sedis</taxon>
        <taxon>Mucoromycota</taxon>
        <taxon>Glomeromycotina</taxon>
        <taxon>Glomeromycetes</taxon>
        <taxon>Diversisporales</taxon>
        <taxon>Gigasporaceae</taxon>
        <taxon>Gigaspora</taxon>
    </lineage>
</organism>
<keyword evidence="6 8" id="KW-0539">Nucleus</keyword>
<dbReference type="GO" id="GO:0005634">
    <property type="term" value="C:nucleus"/>
    <property type="evidence" value="ECO:0007669"/>
    <property type="project" value="UniProtKB-SubCell"/>
</dbReference>
<comment type="similarity">
    <text evidence="7">Belongs to the TALE/TGIF homeobox family.</text>
</comment>
<dbReference type="GO" id="GO:0003677">
    <property type="term" value="F:DNA binding"/>
    <property type="evidence" value="ECO:0007669"/>
    <property type="project" value="UniProtKB-UniRule"/>
</dbReference>